<dbReference type="Pfam" id="PF04149">
    <property type="entry name" value="DUF397"/>
    <property type="match status" value="1"/>
</dbReference>
<proteinExistence type="predicted"/>
<dbReference type="RefSeq" id="WP_003984716.1">
    <property type="nucleotide sequence ID" value="NZ_CP043497.1"/>
</dbReference>
<evidence type="ECO:0000313" key="3">
    <source>
        <dbReference type="Proteomes" id="UP000829494"/>
    </source>
</evidence>
<accession>A0ABY3YYG5</accession>
<dbReference type="GeneID" id="66858148"/>
<keyword evidence="3" id="KW-1185">Reference proteome</keyword>
<reference evidence="2 3" key="1">
    <citation type="submission" date="2022-03" db="EMBL/GenBank/DDBJ databases">
        <title>Complete genome of Streptomyces rimosus ssp. rimosus R7 (=ATCC 10970).</title>
        <authorList>
            <person name="Beganovic S."/>
            <person name="Ruckert C."/>
            <person name="Busche T."/>
            <person name="Kalinowski J."/>
            <person name="Wittmann C."/>
        </authorList>
    </citation>
    <scope>NUCLEOTIDE SEQUENCE [LARGE SCALE GENOMIC DNA]</scope>
    <source>
        <strain evidence="2 3">R7</strain>
    </source>
</reference>
<gene>
    <name evidence="2" type="ORF">SRIMR7_11435</name>
</gene>
<sequence length="64" mass="6714">MYAWQKSSFSTDAVNCVNIAAAPDGTVRLRESDDPQVVLSATRDGLAAFLAAIKESGVGRTARG</sequence>
<evidence type="ECO:0000259" key="1">
    <source>
        <dbReference type="Pfam" id="PF04149"/>
    </source>
</evidence>
<protein>
    <recommendedName>
        <fullName evidence="1">DUF397 domain-containing protein</fullName>
    </recommendedName>
</protein>
<dbReference type="EMBL" id="CP094298">
    <property type="protein sequence ID" value="UNZ02755.1"/>
    <property type="molecule type" value="Genomic_DNA"/>
</dbReference>
<name>A0ABY3YYG5_STRRM</name>
<feature type="domain" description="DUF397" evidence="1">
    <location>
        <begin position="3"/>
        <end position="54"/>
    </location>
</feature>
<evidence type="ECO:0000313" key="2">
    <source>
        <dbReference type="EMBL" id="UNZ02755.1"/>
    </source>
</evidence>
<dbReference type="Proteomes" id="UP000829494">
    <property type="component" value="Chromosome"/>
</dbReference>
<organism evidence="2 3">
    <name type="scientific">Streptomyces rimosus subsp. rimosus</name>
    <dbReference type="NCBI Taxonomy" id="132474"/>
    <lineage>
        <taxon>Bacteria</taxon>
        <taxon>Bacillati</taxon>
        <taxon>Actinomycetota</taxon>
        <taxon>Actinomycetes</taxon>
        <taxon>Kitasatosporales</taxon>
        <taxon>Streptomycetaceae</taxon>
        <taxon>Streptomyces</taxon>
    </lineage>
</organism>
<dbReference type="InterPro" id="IPR007278">
    <property type="entry name" value="DUF397"/>
</dbReference>